<evidence type="ECO:0000313" key="2">
    <source>
        <dbReference type="EMBL" id="TWT92843.1"/>
    </source>
</evidence>
<feature type="signal peptide" evidence="1">
    <location>
        <begin position="1"/>
        <end position="23"/>
    </location>
</feature>
<evidence type="ECO:0008006" key="4">
    <source>
        <dbReference type="Google" id="ProtNLM"/>
    </source>
</evidence>
<evidence type="ECO:0000313" key="3">
    <source>
        <dbReference type="Proteomes" id="UP000317421"/>
    </source>
</evidence>
<accession>A0A5C6A367</accession>
<dbReference type="RefSeq" id="WP_146446663.1">
    <property type="nucleotide sequence ID" value="NZ_SJPR01000009.1"/>
</dbReference>
<dbReference type="InterPro" id="IPR013424">
    <property type="entry name" value="Ice-binding_C"/>
</dbReference>
<dbReference type="EMBL" id="SJPR01000009">
    <property type="protein sequence ID" value="TWT92843.1"/>
    <property type="molecule type" value="Genomic_DNA"/>
</dbReference>
<proteinExistence type="predicted"/>
<feature type="chain" id="PRO_5023037527" description="PEP-CTERM protein-sorting domain-containing protein" evidence="1">
    <location>
        <begin position="24"/>
        <end position="408"/>
    </location>
</feature>
<name>A0A5C6A367_9BACT</name>
<dbReference type="Proteomes" id="UP000317421">
    <property type="component" value="Unassembled WGS sequence"/>
</dbReference>
<reference evidence="2 3" key="1">
    <citation type="submission" date="2019-02" db="EMBL/GenBank/DDBJ databases">
        <title>Deep-cultivation of Planctomycetes and their phenomic and genomic characterization uncovers novel biology.</title>
        <authorList>
            <person name="Wiegand S."/>
            <person name="Jogler M."/>
            <person name="Boedeker C."/>
            <person name="Pinto D."/>
            <person name="Vollmers J."/>
            <person name="Rivas-Marin E."/>
            <person name="Kohn T."/>
            <person name="Peeters S.H."/>
            <person name="Heuer A."/>
            <person name="Rast P."/>
            <person name="Oberbeckmann S."/>
            <person name="Bunk B."/>
            <person name="Jeske O."/>
            <person name="Meyerdierks A."/>
            <person name="Storesund J.E."/>
            <person name="Kallscheuer N."/>
            <person name="Luecker S."/>
            <person name="Lage O.M."/>
            <person name="Pohl T."/>
            <person name="Merkel B.J."/>
            <person name="Hornburger P."/>
            <person name="Mueller R.-W."/>
            <person name="Bruemmer F."/>
            <person name="Labrenz M."/>
            <person name="Spormann A.M."/>
            <person name="Op Den Camp H."/>
            <person name="Overmann J."/>
            <person name="Amann R."/>
            <person name="Jetten M.S.M."/>
            <person name="Mascher T."/>
            <person name="Medema M.H."/>
            <person name="Devos D.P."/>
            <person name="Kaster A.-K."/>
            <person name="Ovreas L."/>
            <person name="Rohde M."/>
            <person name="Galperin M.Y."/>
            <person name="Jogler C."/>
        </authorList>
    </citation>
    <scope>NUCLEOTIDE SEQUENCE [LARGE SCALE GENOMIC DNA]</scope>
    <source>
        <strain evidence="2 3">Pla108</strain>
    </source>
</reference>
<dbReference type="AlphaFoldDB" id="A0A5C6A367"/>
<organism evidence="2 3">
    <name type="scientific">Botrimarina colliarenosi</name>
    <dbReference type="NCBI Taxonomy" id="2528001"/>
    <lineage>
        <taxon>Bacteria</taxon>
        <taxon>Pseudomonadati</taxon>
        <taxon>Planctomycetota</taxon>
        <taxon>Planctomycetia</taxon>
        <taxon>Pirellulales</taxon>
        <taxon>Lacipirellulaceae</taxon>
        <taxon>Botrimarina</taxon>
    </lineage>
</organism>
<sequence precursor="true">MSLHRLKFVAVVSMAAAASLASAQSPGVLYTWDHSFGSALGDSVEGWSYGFGAGATTLSNATDGVLTVTESVAGSDWAISDGFNVAKESAANASGGFFDAGGTDLLGLTEFELDISHNGANSISGQLFFQPDDGSGCCGFFTSSSFTVDPGGMSTVSVSFAGSGISADQLEFVRAIGVQIFGSGEASPLTWELGELRSVGPGLSQRVIADYSLSPANLENAVVKFDELGISGGAADSQAGLSLLSGALRWVDLGGTGDPGDESGGAVAWGNGNALAVDFSSRPLDISNYDFAEVTMKATAGAGGASEVGVQFFAQYADRADSNAFNYGGTSQTLTADGAYHTLSFPLAALGAGGDLDLTQWIGLNLDPHAGGALQIQVQSVVLTTIPEPGSAALVLIVGLAASAVRRR</sequence>
<dbReference type="NCBIfam" id="TIGR02595">
    <property type="entry name" value="PEP_CTERM"/>
    <property type="match status" value="1"/>
</dbReference>
<comment type="caution">
    <text evidence="2">The sequence shown here is derived from an EMBL/GenBank/DDBJ whole genome shotgun (WGS) entry which is preliminary data.</text>
</comment>
<gene>
    <name evidence="2" type="ORF">Pla108_39830</name>
</gene>
<protein>
    <recommendedName>
        <fullName evidence="4">PEP-CTERM protein-sorting domain-containing protein</fullName>
    </recommendedName>
</protein>
<dbReference type="OrthoDB" id="253481at2"/>
<keyword evidence="1" id="KW-0732">Signal</keyword>
<evidence type="ECO:0000256" key="1">
    <source>
        <dbReference type="SAM" id="SignalP"/>
    </source>
</evidence>
<keyword evidence="3" id="KW-1185">Reference proteome</keyword>